<dbReference type="OrthoDB" id="26750at2"/>
<dbReference type="GO" id="GO:0004519">
    <property type="term" value="F:endonuclease activity"/>
    <property type="evidence" value="ECO:0007669"/>
    <property type="project" value="UniProtKB-KW"/>
</dbReference>
<accession>A0A1Y6CWA1</accession>
<proteinExistence type="predicted"/>
<organism evidence="2 3">
    <name type="scientific">Methylomagnum ishizawai</name>
    <dbReference type="NCBI Taxonomy" id="1760988"/>
    <lineage>
        <taxon>Bacteria</taxon>
        <taxon>Pseudomonadati</taxon>
        <taxon>Pseudomonadota</taxon>
        <taxon>Gammaproteobacteria</taxon>
        <taxon>Methylococcales</taxon>
        <taxon>Methylococcaceae</taxon>
        <taxon>Methylomagnum</taxon>
    </lineage>
</organism>
<keyword evidence="2" id="KW-0255">Endonuclease</keyword>
<dbReference type="SUPFAM" id="SSF52980">
    <property type="entry name" value="Restriction endonuclease-like"/>
    <property type="match status" value="1"/>
</dbReference>
<reference evidence="2 3" key="1">
    <citation type="submission" date="2016-12" db="EMBL/GenBank/DDBJ databases">
        <authorList>
            <person name="Song W.-J."/>
            <person name="Kurnit D.M."/>
        </authorList>
    </citation>
    <scope>NUCLEOTIDE SEQUENCE [LARGE SCALE GENOMIC DNA]</scope>
    <source>
        <strain evidence="2 3">175</strain>
    </source>
</reference>
<dbReference type="STRING" id="1760988.SAMN02949497_2277"/>
<dbReference type="Gene3D" id="3.90.1570.10">
    <property type="entry name" value="tt1808, chain A"/>
    <property type="match status" value="1"/>
</dbReference>
<keyword evidence="2" id="KW-0540">Nuclease</keyword>
<evidence type="ECO:0000313" key="2">
    <source>
        <dbReference type="EMBL" id="SMF94938.1"/>
    </source>
</evidence>
<dbReference type="Proteomes" id="UP000192923">
    <property type="component" value="Unassembled WGS sequence"/>
</dbReference>
<sequence length="192" mass="21792">MNVAQQRFFSAEEYLAWEERQTVKHEYLRGEVYEVYAMAGARDAHVTVAGNVFALLKSHLRGTPCRTYIADMKLRVEAADAYFYPDVFVTCDVRDRASDLCKSHPLLVVEVLSDSTSGYDRGGKFASYRRLDDLQEYVLIDPEARTVDVFRRDTTSHWVLHPYAGGAEAEFASLDFRAPLPLIFEDVVPPAT</sequence>
<dbReference type="PANTHER" id="PTHR36558">
    <property type="entry name" value="GLR1098 PROTEIN"/>
    <property type="match status" value="1"/>
</dbReference>
<feature type="domain" description="Putative restriction endonuclease" evidence="1">
    <location>
        <begin position="12"/>
        <end position="167"/>
    </location>
</feature>
<dbReference type="RefSeq" id="WP_085212748.1">
    <property type="nucleotide sequence ID" value="NZ_FXAM01000001.1"/>
</dbReference>
<dbReference type="InterPro" id="IPR012296">
    <property type="entry name" value="Nuclease_put_TT1808"/>
</dbReference>
<name>A0A1Y6CWA1_9GAMM</name>
<dbReference type="PANTHER" id="PTHR36558:SF1">
    <property type="entry name" value="RESTRICTION ENDONUCLEASE DOMAIN-CONTAINING PROTEIN-RELATED"/>
    <property type="match status" value="1"/>
</dbReference>
<gene>
    <name evidence="2" type="ORF">SAMN02949497_2277</name>
</gene>
<dbReference type="CDD" id="cd06260">
    <property type="entry name" value="DUF820-like"/>
    <property type="match status" value="1"/>
</dbReference>
<evidence type="ECO:0000313" key="3">
    <source>
        <dbReference type="Proteomes" id="UP000192923"/>
    </source>
</evidence>
<evidence type="ECO:0000259" key="1">
    <source>
        <dbReference type="Pfam" id="PF05685"/>
    </source>
</evidence>
<keyword evidence="2" id="KW-0378">Hydrolase</keyword>
<protein>
    <submittedName>
        <fullName evidence="2">Endonuclease, Uma2 family (Restriction endonuclease fold)</fullName>
    </submittedName>
</protein>
<dbReference type="InterPro" id="IPR011335">
    <property type="entry name" value="Restrct_endonuc-II-like"/>
</dbReference>
<dbReference type="AlphaFoldDB" id="A0A1Y6CWA1"/>
<dbReference type="InterPro" id="IPR008538">
    <property type="entry name" value="Uma2"/>
</dbReference>
<dbReference type="Pfam" id="PF05685">
    <property type="entry name" value="Uma2"/>
    <property type="match status" value="1"/>
</dbReference>
<keyword evidence="3" id="KW-1185">Reference proteome</keyword>
<dbReference type="EMBL" id="FXAM01000001">
    <property type="protein sequence ID" value="SMF94938.1"/>
    <property type="molecule type" value="Genomic_DNA"/>
</dbReference>